<dbReference type="AlphaFoldDB" id="A0A1G7LDT7"/>
<dbReference type="EMBL" id="FNBS01000014">
    <property type="protein sequence ID" value="SDF47633.1"/>
    <property type="molecule type" value="Genomic_DNA"/>
</dbReference>
<protein>
    <submittedName>
        <fullName evidence="11">DNA-binding transcriptional regulator, MocR family, contains an aminotransferase domain</fullName>
    </submittedName>
</protein>
<dbReference type="InterPro" id="IPR051446">
    <property type="entry name" value="HTH_trans_reg/aminotransferase"/>
</dbReference>
<dbReference type="Gene3D" id="1.10.10.10">
    <property type="entry name" value="Winged helix-like DNA-binding domain superfamily/Winged helix DNA-binding domain"/>
    <property type="match status" value="1"/>
</dbReference>
<keyword evidence="6 11" id="KW-0808">Transferase</keyword>
<dbReference type="SMART" id="SM00345">
    <property type="entry name" value="HTH_GNTR"/>
    <property type="match status" value="1"/>
</dbReference>
<dbReference type="GO" id="GO:0003677">
    <property type="term" value="F:DNA binding"/>
    <property type="evidence" value="ECO:0007669"/>
    <property type="project" value="UniProtKB-KW"/>
</dbReference>
<evidence type="ECO:0000256" key="1">
    <source>
        <dbReference type="ARBA" id="ARBA00001933"/>
    </source>
</evidence>
<keyword evidence="9 11" id="KW-0238">DNA-binding</keyword>
<keyword evidence="5 11" id="KW-0032">Aminotransferase</keyword>
<comment type="cofactor">
    <cofactor evidence="1">
        <name>pyridoxal 5'-phosphate</name>
        <dbReference type="ChEBI" id="CHEBI:597326"/>
    </cofactor>
</comment>
<dbReference type="PROSITE" id="PS50949">
    <property type="entry name" value="HTH_GNTR"/>
    <property type="match status" value="1"/>
</dbReference>
<reference evidence="11 12" key="1">
    <citation type="submission" date="2016-10" db="EMBL/GenBank/DDBJ databases">
        <authorList>
            <person name="de Groot N.N."/>
        </authorList>
    </citation>
    <scope>NUCLEOTIDE SEQUENCE [LARGE SCALE GENOMIC DNA]</scope>
    <source>
        <strain evidence="11 12">DSM 569</strain>
    </source>
</reference>
<organism evidence="11 12">
    <name type="scientific">Thermoanaerobacter thermohydrosulfuricus</name>
    <name type="common">Clostridium thermohydrosulfuricum</name>
    <dbReference type="NCBI Taxonomy" id="1516"/>
    <lineage>
        <taxon>Bacteria</taxon>
        <taxon>Bacillati</taxon>
        <taxon>Bacillota</taxon>
        <taxon>Clostridia</taxon>
        <taxon>Thermoanaerobacterales</taxon>
        <taxon>Thermoanaerobacteraceae</taxon>
        <taxon>Thermoanaerobacter</taxon>
    </lineage>
</organism>
<proteinExistence type="inferred from homology"/>
<dbReference type="InterPro" id="IPR036390">
    <property type="entry name" value="WH_DNA-bd_sf"/>
</dbReference>
<evidence type="ECO:0000256" key="8">
    <source>
        <dbReference type="ARBA" id="ARBA00023015"/>
    </source>
</evidence>
<dbReference type="InterPro" id="IPR015421">
    <property type="entry name" value="PyrdxlP-dep_Trfase_major"/>
</dbReference>
<dbReference type="InterPro" id="IPR015422">
    <property type="entry name" value="PyrdxlP-dep_Trfase_small"/>
</dbReference>
<comment type="subunit">
    <text evidence="4">Homodimer.</text>
</comment>
<dbReference type="Proteomes" id="UP000183404">
    <property type="component" value="Unassembled WGS sequence"/>
</dbReference>
<sequence length="477" mass="55155">MNKITIDKSKNVPLYIQLYSQIKRFIENGSLPGGYKLPTIRSLAKELGVNNITVINAYKLLEQNGYVYTKVGSGTYVCEDIKKEEDLDETFKLTDQGEIPLRKGIINFASSSLNPELFPVEDFGDLINRVLRRDGGYAFEYQDTRGYKPLRESIKEFVKKDEIFTYVENIQVISGGQQGIDVVSKALINFEDSIIVERPTYSWALASFESRGAEILEVDLQKDGINLEELEDKLKKFKPKFIYTIPNFHNPTGIVYSEDKKKKLIELAEKYETYVLEDDFASDLSFTEEKILPLKAYDKYDRVIYIRSFSKIYMPGLRLGFIIAPERLVSSFLKAKYVTDLSTSGLMQRAFDLYLRENIWKSHIGEIKQVMKKRFEKMGKGLQTLKNYVEFEYPKGGFYYWLRLKNNISAKNLYSKCLERNLLIVPGDMFFAIKKENNFIRLSFASCELEEIEKGINILKEVLEGESNENGIYLPII</sequence>
<keyword evidence="8" id="KW-0805">Transcription regulation</keyword>
<dbReference type="GO" id="GO:0030170">
    <property type="term" value="F:pyridoxal phosphate binding"/>
    <property type="evidence" value="ECO:0007669"/>
    <property type="project" value="InterPro"/>
</dbReference>
<evidence type="ECO:0000256" key="6">
    <source>
        <dbReference type="ARBA" id="ARBA00022679"/>
    </source>
</evidence>
<evidence type="ECO:0000256" key="7">
    <source>
        <dbReference type="ARBA" id="ARBA00022898"/>
    </source>
</evidence>
<keyword evidence="10" id="KW-0804">Transcription</keyword>
<dbReference type="PANTHER" id="PTHR46577">
    <property type="entry name" value="HTH-TYPE TRANSCRIPTIONAL REGULATORY PROTEIN GABR"/>
    <property type="match status" value="1"/>
</dbReference>
<dbReference type="PANTHER" id="PTHR46577:SF1">
    <property type="entry name" value="HTH-TYPE TRANSCRIPTIONAL REGULATORY PROTEIN GABR"/>
    <property type="match status" value="1"/>
</dbReference>
<evidence type="ECO:0000256" key="3">
    <source>
        <dbReference type="ARBA" id="ARBA00007441"/>
    </source>
</evidence>
<dbReference type="InterPro" id="IPR000524">
    <property type="entry name" value="Tscrpt_reg_HTH_GntR"/>
</dbReference>
<dbReference type="InterPro" id="IPR036388">
    <property type="entry name" value="WH-like_DNA-bd_sf"/>
</dbReference>
<evidence type="ECO:0000313" key="12">
    <source>
        <dbReference type="Proteomes" id="UP000183404"/>
    </source>
</evidence>
<comment type="similarity">
    <text evidence="3">Belongs to the class-I pyridoxal-phosphate-dependent aminotransferase family.</text>
</comment>
<evidence type="ECO:0000256" key="4">
    <source>
        <dbReference type="ARBA" id="ARBA00011738"/>
    </source>
</evidence>
<dbReference type="Gene3D" id="3.90.1150.10">
    <property type="entry name" value="Aspartate Aminotransferase, domain 1"/>
    <property type="match status" value="1"/>
</dbReference>
<dbReference type="SUPFAM" id="SSF53383">
    <property type="entry name" value="PLP-dependent transferases"/>
    <property type="match status" value="1"/>
</dbReference>
<evidence type="ECO:0000256" key="2">
    <source>
        <dbReference type="ARBA" id="ARBA00005384"/>
    </source>
</evidence>
<comment type="similarity">
    <text evidence="2">In the C-terminal section; belongs to the class-I pyridoxal-phosphate-dependent aminotransferase family.</text>
</comment>
<dbReference type="CDD" id="cd07377">
    <property type="entry name" value="WHTH_GntR"/>
    <property type="match status" value="1"/>
</dbReference>
<evidence type="ECO:0000256" key="10">
    <source>
        <dbReference type="ARBA" id="ARBA00023163"/>
    </source>
</evidence>
<evidence type="ECO:0000313" key="11">
    <source>
        <dbReference type="EMBL" id="SDF47633.1"/>
    </source>
</evidence>
<dbReference type="GO" id="GO:0008483">
    <property type="term" value="F:transaminase activity"/>
    <property type="evidence" value="ECO:0007669"/>
    <property type="project" value="UniProtKB-KW"/>
</dbReference>
<keyword evidence="7" id="KW-0663">Pyridoxal phosphate</keyword>
<dbReference type="FunFam" id="3.40.640.10:FF:000053">
    <property type="entry name" value="Aminotransferase, class I"/>
    <property type="match status" value="1"/>
</dbReference>
<dbReference type="Gene3D" id="3.40.640.10">
    <property type="entry name" value="Type I PLP-dependent aspartate aminotransferase-like (Major domain)"/>
    <property type="match status" value="1"/>
</dbReference>
<dbReference type="InterPro" id="IPR004839">
    <property type="entry name" value="Aminotransferase_I/II_large"/>
</dbReference>
<dbReference type="Pfam" id="PF00392">
    <property type="entry name" value="GntR"/>
    <property type="match status" value="1"/>
</dbReference>
<evidence type="ECO:0000256" key="9">
    <source>
        <dbReference type="ARBA" id="ARBA00023125"/>
    </source>
</evidence>
<accession>A0A1G7LDT7</accession>
<gene>
    <name evidence="11" type="ORF">SAMN04244560_00787</name>
</gene>
<dbReference type="InterPro" id="IPR015424">
    <property type="entry name" value="PyrdxlP-dep_Trfase"/>
</dbReference>
<dbReference type="RefSeq" id="WP_003870300.1">
    <property type="nucleotide sequence ID" value="NZ_FNBS01000014.1"/>
</dbReference>
<dbReference type="GO" id="GO:0003700">
    <property type="term" value="F:DNA-binding transcription factor activity"/>
    <property type="evidence" value="ECO:0007669"/>
    <property type="project" value="InterPro"/>
</dbReference>
<name>A0A1G7LDT7_THETY</name>
<dbReference type="SUPFAM" id="SSF46785">
    <property type="entry name" value="Winged helix' DNA-binding domain"/>
    <property type="match status" value="1"/>
</dbReference>
<dbReference type="Pfam" id="PF00155">
    <property type="entry name" value="Aminotran_1_2"/>
    <property type="match status" value="1"/>
</dbReference>
<dbReference type="CDD" id="cd00609">
    <property type="entry name" value="AAT_like"/>
    <property type="match status" value="1"/>
</dbReference>
<evidence type="ECO:0000256" key="5">
    <source>
        <dbReference type="ARBA" id="ARBA00022576"/>
    </source>
</evidence>